<keyword evidence="2" id="KW-1185">Reference proteome</keyword>
<accession>A0AAV9R8E8</accession>
<evidence type="ECO:0000313" key="1">
    <source>
        <dbReference type="EMBL" id="KAK5604625.1"/>
    </source>
</evidence>
<comment type="caution">
    <text evidence="1">The sequence shown here is derived from an EMBL/GenBank/DDBJ whole genome shotgun (WGS) entry which is preliminary data.</text>
</comment>
<dbReference type="AlphaFoldDB" id="A0AAV9R8E8"/>
<reference evidence="1 2" key="1">
    <citation type="submission" date="2021-06" db="EMBL/GenBank/DDBJ databases">
        <authorList>
            <person name="Palmer J.M."/>
        </authorList>
    </citation>
    <scope>NUCLEOTIDE SEQUENCE [LARGE SCALE GENOMIC DNA]</scope>
    <source>
        <strain evidence="1 2">MEX-2019</strain>
        <tissue evidence="1">Muscle</tissue>
    </source>
</reference>
<name>A0AAV9R8E8_9TELE</name>
<evidence type="ECO:0000313" key="2">
    <source>
        <dbReference type="Proteomes" id="UP001311232"/>
    </source>
</evidence>
<organism evidence="1 2">
    <name type="scientific">Crenichthys baileyi</name>
    <name type="common">White River springfish</name>
    <dbReference type="NCBI Taxonomy" id="28760"/>
    <lineage>
        <taxon>Eukaryota</taxon>
        <taxon>Metazoa</taxon>
        <taxon>Chordata</taxon>
        <taxon>Craniata</taxon>
        <taxon>Vertebrata</taxon>
        <taxon>Euteleostomi</taxon>
        <taxon>Actinopterygii</taxon>
        <taxon>Neopterygii</taxon>
        <taxon>Teleostei</taxon>
        <taxon>Neoteleostei</taxon>
        <taxon>Acanthomorphata</taxon>
        <taxon>Ovalentaria</taxon>
        <taxon>Atherinomorphae</taxon>
        <taxon>Cyprinodontiformes</taxon>
        <taxon>Goodeidae</taxon>
        <taxon>Crenichthys</taxon>
    </lineage>
</organism>
<dbReference type="EMBL" id="JAHHUM010002333">
    <property type="protein sequence ID" value="KAK5604625.1"/>
    <property type="molecule type" value="Genomic_DNA"/>
</dbReference>
<dbReference type="Proteomes" id="UP001311232">
    <property type="component" value="Unassembled WGS sequence"/>
</dbReference>
<gene>
    <name evidence="1" type="ORF">CRENBAI_014143</name>
</gene>
<proteinExistence type="predicted"/>
<protein>
    <submittedName>
        <fullName evidence="1">Uncharacterized protein</fullName>
    </submittedName>
</protein>
<sequence length="160" mass="18025">MTGKGRELADMMQRMKVDILRVETRWKSIKARSLGGTAHDKSVGDKAREAKLRWFGQVKRRHSEYIGRKMLRKTKEEINGWGKRGHGAGSVGGWNYMPSLTPVLDAQLPNLSALQRAALSWKPQTLYLRTDLPPQAAFSICYNVPPEPPCIPRACHISSK</sequence>